<dbReference type="Proteomes" id="UP000242957">
    <property type="component" value="Unassembled WGS sequence"/>
</dbReference>
<name>A0A1H0PY46_9PSED</name>
<reference evidence="2" key="1">
    <citation type="submission" date="2016-10" db="EMBL/GenBank/DDBJ databases">
        <authorList>
            <person name="Varghese N."/>
            <person name="Submissions S."/>
        </authorList>
    </citation>
    <scope>NUCLEOTIDE SEQUENCE [LARGE SCALE GENOMIC DNA]</scope>
    <source>
        <strain evidence="2">JCM 21621</strain>
    </source>
</reference>
<gene>
    <name evidence="1" type="ORF">SAMN05216193_12222</name>
</gene>
<proteinExistence type="predicted"/>
<evidence type="ECO:0008006" key="3">
    <source>
        <dbReference type="Google" id="ProtNLM"/>
    </source>
</evidence>
<organism evidence="1 2">
    <name type="scientific">Pseudomonas jinjuensis</name>
    <dbReference type="NCBI Taxonomy" id="198616"/>
    <lineage>
        <taxon>Bacteria</taxon>
        <taxon>Pseudomonadati</taxon>
        <taxon>Pseudomonadota</taxon>
        <taxon>Gammaproteobacteria</taxon>
        <taxon>Pseudomonadales</taxon>
        <taxon>Pseudomonadaceae</taxon>
        <taxon>Pseudomonas</taxon>
    </lineage>
</organism>
<protein>
    <recommendedName>
        <fullName evidence="3">Antibiotic biosynthesis monooxygenase</fullName>
    </recommendedName>
</protein>
<sequence>MDAEKPNDVVTLLVRHRLHPGMSDDYERWLRRTVQTAKGYPGHGSTRAEVCHVR</sequence>
<evidence type="ECO:0000313" key="1">
    <source>
        <dbReference type="EMBL" id="SDP09740.1"/>
    </source>
</evidence>
<dbReference type="InterPro" id="IPR011008">
    <property type="entry name" value="Dimeric_a/b-barrel"/>
</dbReference>
<dbReference type="SUPFAM" id="SSF54909">
    <property type="entry name" value="Dimeric alpha+beta barrel"/>
    <property type="match status" value="1"/>
</dbReference>
<dbReference type="EMBL" id="FNIJ01000022">
    <property type="protein sequence ID" value="SDP09740.1"/>
    <property type="molecule type" value="Genomic_DNA"/>
</dbReference>
<accession>A0A1H0PY46</accession>
<dbReference type="STRING" id="198616.SAMN05216193_12222"/>
<dbReference type="RefSeq" id="WP_169720293.1">
    <property type="nucleotide sequence ID" value="NZ_FNIJ01000022.1"/>
</dbReference>
<dbReference type="AlphaFoldDB" id="A0A1H0PY46"/>
<evidence type="ECO:0000313" key="2">
    <source>
        <dbReference type="Proteomes" id="UP000242957"/>
    </source>
</evidence>
<keyword evidence="2" id="KW-1185">Reference proteome</keyword>